<comment type="caution">
    <text evidence="1">The sequence shown here is derived from an EMBL/GenBank/DDBJ whole genome shotgun (WGS) entry which is preliminary data.</text>
</comment>
<dbReference type="PANTHER" id="PTHR13627:SF34">
    <property type="entry name" value="RIBITOL-5-PHOSPHATE TRANSFERASE"/>
    <property type="match status" value="1"/>
</dbReference>
<proteinExistence type="predicted"/>
<evidence type="ECO:0000313" key="1">
    <source>
        <dbReference type="EMBL" id="RMX36484.1"/>
    </source>
</evidence>
<evidence type="ECO:0008006" key="3">
    <source>
        <dbReference type="Google" id="ProtNLM"/>
    </source>
</evidence>
<keyword evidence="2" id="KW-1185">Reference proteome</keyword>
<dbReference type="InterPro" id="IPR052613">
    <property type="entry name" value="LicD_transferase"/>
</dbReference>
<protein>
    <recommendedName>
        <fullName evidence="3">Galactosyltransferase C-terminal domain-containing protein</fullName>
    </recommendedName>
</protein>
<organism evidence="1 2">
    <name type="scientific">Pocillopora damicornis</name>
    <name type="common">Cauliflower coral</name>
    <name type="synonym">Millepora damicornis</name>
    <dbReference type="NCBI Taxonomy" id="46731"/>
    <lineage>
        <taxon>Eukaryota</taxon>
        <taxon>Metazoa</taxon>
        <taxon>Cnidaria</taxon>
        <taxon>Anthozoa</taxon>
        <taxon>Hexacorallia</taxon>
        <taxon>Scleractinia</taxon>
        <taxon>Astrocoeniina</taxon>
        <taxon>Pocilloporidae</taxon>
        <taxon>Pocillopora</taxon>
    </lineage>
</organism>
<dbReference type="PANTHER" id="PTHR13627">
    <property type="entry name" value="FUKUTIN RELATED PROTEIN"/>
    <property type="match status" value="1"/>
</dbReference>
<evidence type="ECO:0000313" key="2">
    <source>
        <dbReference type="Proteomes" id="UP000275408"/>
    </source>
</evidence>
<dbReference type="EMBL" id="RCHS01004322">
    <property type="protein sequence ID" value="RMX36484.1"/>
    <property type="molecule type" value="Genomic_DNA"/>
</dbReference>
<dbReference type="Proteomes" id="UP000275408">
    <property type="component" value="Unassembled WGS sequence"/>
</dbReference>
<gene>
    <name evidence="1" type="ORF">pdam_00010046</name>
</gene>
<accession>A0A3M6T593</accession>
<name>A0A3M6T593_POCDA</name>
<dbReference type="OrthoDB" id="5978275at2759"/>
<dbReference type="AlphaFoldDB" id="A0A3M6T593"/>
<reference evidence="1 2" key="1">
    <citation type="journal article" date="2018" name="Sci. Rep.">
        <title>Comparative analysis of the Pocillopora damicornis genome highlights role of immune system in coral evolution.</title>
        <authorList>
            <person name="Cunning R."/>
            <person name="Bay R.A."/>
            <person name="Gillette P."/>
            <person name="Baker A.C."/>
            <person name="Traylor-Knowles N."/>
        </authorList>
    </citation>
    <scope>NUCLEOTIDE SEQUENCE [LARGE SCALE GENOMIC DNA]</scope>
    <source>
        <strain evidence="1">RSMAS</strain>
        <tissue evidence="1">Whole animal</tissue>
    </source>
</reference>
<sequence length="163" mass="18230">MGAVKFQGVLPWELDADIHFPNDNFTAMLGLIPRFKAAGYRVTSERTEKWRNGHKVLGAILLYKNGWKIDLYGHDIFQSAELVASGQKPTKVKFAGMWVNAFRNPGLSMRNRYGPEIYHHVQHSSSGVYKSGVFSKCPTPGHSACLDRLPADGSLQFSDFSIQ</sequence>